<keyword evidence="10" id="KW-1185">Reference proteome</keyword>
<evidence type="ECO:0000256" key="1">
    <source>
        <dbReference type="ARBA" id="ARBA00022448"/>
    </source>
</evidence>
<keyword evidence="3 8" id="KW-0812">Transmembrane</keyword>
<keyword evidence="7 8" id="KW-0464">Manganese</keyword>
<accession>A0A926E743</accession>
<comment type="function">
    <text evidence="8">Probably functions as a manganese efflux pump.</text>
</comment>
<proteinExistence type="inferred from homology"/>
<dbReference type="InterPro" id="IPR003810">
    <property type="entry name" value="Mntp/YtaF"/>
</dbReference>
<dbReference type="GO" id="GO:0005384">
    <property type="term" value="F:manganese ion transmembrane transporter activity"/>
    <property type="evidence" value="ECO:0007669"/>
    <property type="project" value="UniProtKB-UniRule"/>
</dbReference>
<evidence type="ECO:0000256" key="5">
    <source>
        <dbReference type="ARBA" id="ARBA00023065"/>
    </source>
</evidence>
<dbReference type="AlphaFoldDB" id="A0A926E743"/>
<gene>
    <name evidence="8" type="primary">mntP</name>
    <name evidence="9" type="ORF">H8692_02010</name>
</gene>
<dbReference type="PANTHER" id="PTHR35529:SF1">
    <property type="entry name" value="MANGANESE EFFLUX PUMP MNTP-RELATED"/>
    <property type="match status" value="1"/>
</dbReference>
<evidence type="ECO:0000256" key="2">
    <source>
        <dbReference type="ARBA" id="ARBA00022475"/>
    </source>
</evidence>
<dbReference type="GO" id="GO:0005886">
    <property type="term" value="C:plasma membrane"/>
    <property type="evidence" value="ECO:0007669"/>
    <property type="project" value="UniProtKB-SubCell"/>
</dbReference>
<evidence type="ECO:0000256" key="6">
    <source>
        <dbReference type="ARBA" id="ARBA00023136"/>
    </source>
</evidence>
<keyword evidence="2 8" id="KW-1003">Cell membrane</keyword>
<evidence type="ECO:0000256" key="8">
    <source>
        <dbReference type="HAMAP-Rule" id="MF_01521"/>
    </source>
</evidence>
<dbReference type="HAMAP" id="MF_01521">
    <property type="entry name" value="MntP_pump"/>
    <property type="match status" value="1"/>
</dbReference>
<feature type="transmembrane region" description="Helical" evidence="8">
    <location>
        <begin position="68"/>
        <end position="86"/>
    </location>
</feature>
<dbReference type="InterPro" id="IPR022929">
    <property type="entry name" value="Put_MntP"/>
</dbReference>
<dbReference type="Proteomes" id="UP000610862">
    <property type="component" value="Unassembled WGS sequence"/>
</dbReference>
<protein>
    <recommendedName>
        <fullName evidence="8">Putative manganese efflux pump MntP</fullName>
    </recommendedName>
</protein>
<keyword evidence="5 8" id="KW-0406">Ion transport</keyword>
<organism evidence="9 10">
    <name type="scientific">Lentihominibacter hominis</name>
    <dbReference type="NCBI Taxonomy" id="2763645"/>
    <lineage>
        <taxon>Bacteria</taxon>
        <taxon>Bacillati</taxon>
        <taxon>Bacillota</taxon>
        <taxon>Clostridia</taxon>
        <taxon>Peptostreptococcales</taxon>
        <taxon>Anaerovoracaceae</taxon>
        <taxon>Lentihominibacter</taxon>
    </lineage>
</organism>
<feature type="transmembrane region" description="Helical" evidence="8">
    <location>
        <begin position="137"/>
        <end position="155"/>
    </location>
</feature>
<evidence type="ECO:0000256" key="7">
    <source>
        <dbReference type="ARBA" id="ARBA00023211"/>
    </source>
</evidence>
<comment type="subcellular location">
    <subcellularLocation>
        <location evidence="8">Cell membrane</location>
        <topology evidence="8">Multi-pass membrane protein</topology>
    </subcellularLocation>
</comment>
<dbReference type="PANTHER" id="PTHR35529">
    <property type="entry name" value="MANGANESE EFFLUX PUMP MNTP-RELATED"/>
    <property type="match status" value="1"/>
</dbReference>
<name>A0A926E743_9FIRM</name>
<keyword evidence="1 8" id="KW-0813">Transport</keyword>
<feature type="transmembrane region" description="Helical" evidence="8">
    <location>
        <begin position="162"/>
        <end position="182"/>
    </location>
</feature>
<feature type="transmembrane region" description="Helical" evidence="8">
    <location>
        <begin position="6"/>
        <end position="27"/>
    </location>
</feature>
<evidence type="ECO:0000256" key="4">
    <source>
        <dbReference type="ARBA" id="ARBA00022989"/>
    </source>
</evidence>
<dbReference type="EMBL" id="JACRTA010000001">
    <property type="protein sequence ID" value="MBC8567535.1"/>
    <property type="molecule type" value="Genomic_DNA"/>
</dbReference>
<evidence type="ECO:0000313" key="10">
    <source>
        <dbReference type="Proteomes" id="UP000610862"/>
    </source>
</evidence>
<dbReference type="Pfam" id="PF02659">
    <property type="entry name" value="Mntp"/>
    <property type="match status" value="1"/>
</dbReference>
<comment type="caution">
    <text evidence="9">The sequence shown here is derived from an EMBL/GenBank/DDBJ whole genome shotgun (WGS) entry which is preliminary data.</text>
</comment>
<sequence>MGLTDILLIGAGLAMDAAAVSMTNGMVYKNLNKLTYISMPVFFGVFQMLMPVMGYYAGGLFAEIMTRYSGIVIFVILGIIGAKMIKEGVEDLRKHEVCPAKIMTLKILFFQAIATSIDAFAVGIGFSAVGIGIFRPSAIIGAVTVFIVVAAIFIGRRFGNMLGCRAEILGGMILAVIGIKALF</sequence>
<keyword evidence="4 8" id="KW-1133">Transmembrane helix</keyword>
<dbReference type="RefSeq" id="WP_177269330.1">
    <property type="nucleotide sequence ID" value="NZ_JACRTA010000001.1"/>
</dbReference>
<feature type="transmembrane region" description="Helical" evidence="8">
    <location>
        <begin position="34"/>
        <end position="56"/>
    </location>
</feature>
<feature type="transmembrane region" description="Helical" evidence="8">
    <location>
        <begin position="107"/>
        <end position="131"/>
    </location>
</feature>
<reference evidence="9" key="1">
    <citation type="submission" date="2020-08" db="EMBL/GenBank/DDBJ databases">
        <title>Genome public.</title>
        <authorList>
            <person name="Liu C."/>
            <person name="Sun Q."/>
        </authorList>
    </citation>
    <scope>NUCLEOTIDE SEQUENCE</scope>
    <source>
        <strain evidence="9">NSJ-24</strain>
    </source>
</reference>
<evidence type="ECO:0000256" key="3">
    <source>
        <dbReference type="ARBA" id="ARBA00022692"/>
    </source>
</evidence>
<keyword evidence="6 8" id="KW-0472">Membrane</keyword>
<evidence type="ECO:0000313" key="9">
    <source>
        <dbReference type="EMBL" id="MBC8567535.1"/>
    </source>
</evidence>
<comment type="similarity">
    <text evidence="8">Belongs to the MntP (TC 9.B.29) family.</text>
</comment>